<reference evidence="1" key="1">
    <citation type="submission" date="2022-06" db="EMBL/GenBank/DDBJ databases">
        <authorList>
            <person name="Legras J.-L."/>
            <person name="Devillers H."/>
            <person name="Grondin C."/>
        </authorList>
    </citation>
    <scope>NUCLEOTIDE SEQUENCE</scope>
    <source>
        <strain evidence="1">CLIB 1444</strain>
    </source>
</reference>
<evidence type="ECO:0000313" key="1">
    <source>
        <dbReference type="EMBL" id="CAH6719447.1"/>
    </source>
</evidence>
<name>A0ACA9Y3D8_9ASCO</name>
<comment type="caution">
    <text evidence="1">The sequence shown here is derived from an EMBL/GenBank/DDBJ whole genome shotgun (WGS) entry which is preliminary data.</text>
</comment>
<evidence type="ECO:0000313" key="2">
    <source>
        <dbReference type="Proteomes" id="UP001152531"/>
    </source>
</evidence>
<accession>A0ACA9Y3D8</accession>
<protein>
    <submittedName>
        <fullName evidence="1">Uncharacterized protein</fullName>
    </submittedName>
</protein>
<gene>
    <name evidence="1" type="ORF">CLIB1444_02S08768</name>
</gene>
<proteinExistence type="predicted"/>
<sequence>MMITRRLIHTSKPRLSLLSDWFGQKKTSEPVKPQEPKVKKDLIKDQDDFETSQSKIVFLNRDNSPNIKKFNAEVDMPDFKITTWKSKNLTRQEIENSYDANYINSKLLDIYKSLKNEEPTLNTELSDLSFRFQYAKTVQSELGIDIPDLSLTKSHTISILNDEILNIISKRFKSERNPNDINLRPEDFNASNVYVNQELNEAQQAKKFKELVEKAKQEL</sequence>
<keyword evidence="2" id="KW-1185">Reference proteome</keyword>
<dbReference type="Proteomes" id="UP001152531">
    <property type="component" value="Unassembled WGS sequence"/>
</dbReference>
<dbReference type="EMBL" id="CALSDN010000002">
    <property type="protein sequence ID" value="CAH6719447.1"/>
    <property type="molecule type" value="Genomic_DNA"/>
</dbReference>
<organism evidence="1 2">
    <name type="scientific">[Candida] jaroonii</name>
    <dbReference type="NCBI Taxonomy" id="467808"/>
    <lineage>
        <taxon>Eukaryota</taxon>
        <taxon>Fungi</taxon>
        <taxon>Dikarya</taxon>
        <taxon>Ascomycota</taxon>
        <taxon>Saccharomycotina</taxon>
        <taxon>Pichiomycetes</taxon>
        <taxon>Debaryomycetaceae</taxon>
        <taxon>Yamadazyma</taxon>
    </lineage>
</organism>